<dbReference type="InterPro" id="IPR050832">
    <property type="entry name" value="Bact_Acetyltransf"/>
</dbReference>
<dbReference type="AlphaFoldDB" id="A0A8J3VFE5"/>
<dbReference type="Pfam" id="PF00583">
    <property type="entry name" value="Acetyltransf_1"/>
    <property type="match status" value="2"/>
</dbReference>
<feature type="domain" description="N-acetyltransferase" evidence="3">
    <location>
        <begin position="150"/>
        <end position="291"/>
    </location>
</feature>
<comment type="caution">
    <text evidence="4">The sequence shown here is derived from an EMBL/GenBank/DDBJ whole genome shotgun (WGS) entry which is preliminary data.</text>
</comment>
<protein>
    <recommendedName>
        <fullName evidence="3">N-acetyltransferase domain-containing protein</fullName>
    </recommendedName>
</protein>
<evidence type="ECO:0000259" key="3">
    <source>
        <dbReference type="PROSITE" id="PS51186"/>
    </source>
</evidence>
<dbReference type="SUPFAM" id="SSF55729">
    <property type="entry name" value="Acyl-CoA N-acyltransferases (Nat)"/>
    <property type="match status" value="2"/>
</dbReference>
<dbReference type="PANTHER" id="PTHR43877:SF2">
    <property type="entry name" value="AMINOALKYLPHOSPHONATE N-ACETYLTRANSFERASE-RELATED"/>
    <property type="match status" value="1"/>
</dbReference>
<evidence type="ECO:0000313" key="4">
    <source>
        <dbReference type="EMBL" id="GIH04136.1"/>
    </source>
</evidence>
<evidence type="ECO:0000256" key="2">
    <source>
        <dbReference type="ARBA" id="ARBA00023315"/>
    </source>
</evidence>
<dbReference type="InterPro" id="IPR016181">
    <property type="entry name" value="Acyl_CoA_acyltransferase"/>
</dbReference>
<sequence>MTRVPDLSTRPATLADAAAIHRLIGKPFVSLDTVSSDLARPAIDLARDTLLTHTPDGELVGWAWVHLGRRAEAHVHAAHRGRGLGSRLLAFTEANARAAGSDRLGQNVDDADPAAAQLLTAHGYQLKATSWLLHLALPDEPAVPDPPAGLSVRAYRDGDGPAVHELVEDSFAAFRSRRRDYAEWAQHIVQRATFAPHLSCLAFDGERLVGVQLSLDLPDTSQGHIAELAVHSDYRGRDVGAFLLRQAFSDVYRHGRRGCEVWTHSDTGALGFYQRAGMSVTRSGSHYSKAL</sequence>
<proteinExistence type="predicted"/>
<keyword evidence="1" id="KW-0808">Transferase</keyword>
<organism evidence="4 5">
    <name type="scientific">Rhizocola hellebori</name>
    <dbReference type="NCBI Taxonomy" id="1392758"/>
    <lineage>
        <taxon>Bacteria</taxon>
        <taxon>Bacillati</taxon>
        <taxon>Actinomycetota</taxon>
        <taxon>Actinomycetes</taxon>
        <taxon>Micromonosporales</taxon>
        <taxon>Micromonosporaceae</taxon>
        <taxon>Rhizocola</taxon>
    </lineage>
</organism>
<gene>
    <name evidence="4" type="ORF">Rhe02_22030</name>
</gene>
<reference evidence="4" key="1">
    <citation type="submission" date="2021-01" db="EMBL/GenBank/DDBJ databases">
        <title>Whole genome shotgun sequence of Rhizocola hellebori NBRC 109834.</title>
        <authorList>
            <person name="Komaki H."/>
            <person name="Tamura T."/>
        </authorList>
    </citation>
    <scope>NUCLEOTIDE SEQUENCE</scope>
    <source>
        <strain evidence="4">NBRC 109834</strain>
    </source>
</reference>
<dbReference type="GO" id="GO:0016747">
    <property type="term" value="F:acyltransferase activity, transferring groups other than amino-acyl groups"/>
    <property type="evidence" value="ECO:0007669"/>
    <property type="project" value="InterPro"/>
</dbReference>
<dbReference type="Gene3D" id="3.40.630.30">
    <property type="match status" value="1"/>
</dbReference>
<evidence type="ECO:0000313" key="5">
    <source>
        <dbReference type="Proteomes" id="UP000612899"/>
    </source>
</evidence>
<accession>A0A8J3VFE5</accession>
<keyword evidence="2" id="KW-0012">Acyltransferase</keyword>
<dbReference type="EMBL" id="BONY01000011">
    <property type="protein sequence ID" value="GIH04136.1"/>
    <property type="molecule type" value="Genomic_DNA"/>
</dbReference>
<name>A0A8J3VFE5_9ACTN</name>
<dbReference type="PROSITE" id="PS51186">
    <property type="entry name" value="GNAT"/>
    <property type="match status" value="2"/>
</dbReference>
<evidence type="ECO:0000256" key="1">
    <source>
        <dbReference type="ARBA" id="ARBA00022679"/>
    </source>
</evidence>
<dbReference type="Proteomes" id="UP000612899">
    <property type="component" value="Unassembled WGS sequence"/>
</dbReference>
<dbReference type="InterPro" id="IPR000182">
    <property type="entry name" value="GNAT_dom"/>
</dbReference>
<keyword evidence="5" id="KW-1185">Reference proteome</keyword>
<dbReference type="PANTHER" id="PTHR43877">
    <property type="entry name" value="AMINOALKYLPHOSPHONATE N-ACETYLTRANSFERASE-RELATED-RELATED"/>
    <property type="match status" value="1"/>
</dbReference>
<dbReference type="CDD" id="cd04301">
    <property type="entry name" value="NAT_SF"/>
    <property type="match status" value="2"/>
</dbReference>
<feature type="domain" description="N-acetyltransferase" evidence="3">
    <location>
        <begin position="7"/>
        <end position="144"/>
    </location>
</feature>